<feature type="compositionally biased region" description="Basic and acidic residues" evidence="1">
    <location>
        <begin position="40"/>
        <end position="60"/>
    </location>
</feature>
<dbReference type="RefSeq" id="WP_052268167.1">
    <property type="nucleotide sequence ID" value="NZ_AYSO01000018.1"/>
</dbReference>
<dbReference type="PROSITE" id="PS51257">
    <property type="entry name" value="PROKAR_LIPOPROTEIN"/>
    <property type="match status" value="1"/>
</dbReference>
<evidence type="ECO:0000256" key="2">
    <source>
        <dbReference type="SAM" id="SignalP"/>
    </source>
</evidence>
<proteinExistence type="predicted"/>
<dbReference type="AlphaFoldDB" id="A0A0C1U2M9"/>
<dbReference type="Proteomes" id="UP000031366">
    <property type="component" value="Unassembled WGS sequence"/>
</dbReference>
<feature type="region of interest" description="Disordered" evidence="1">
    <location>
        <begin position="96"/>
        <end position="162"/>
    </location>
</feature>
<dbReference type="PANTHER" id="PTHR31157">
    <property type="entry name" value="SCP DOMAIN-CONTAINING PROTEIN"/>
    <property type="match status" value="1"/>
</dbReference>
<gene>
    <name evidence="4" type="ORF">U732_2248</name>
</gene>
<feature type="chain" id="PRO_5039404944" evidence="2">
    <location>
        <begin position="26"/>
        <end position="304"/>
    </location>
</feature>
<evidence type="ECO:0000259" key="3">
    <source>
        <dbReference type="Pfam" id="PF00188"/>
    </source>
</evidence>
<dbReference type="CDD" id="cd05379">
    <property type="entry name" value="CAP_bacterial"/>
    <property type="match status" value="1"/>
</dbReference>
<feature type="domain" description="SCP" evidence="3">
    <location>
        <begin position="178"/>
        <end position="294"/>
    </location>
</feature>
<dbReference type="Gene3D" id="3.40.33.10">
    <property type="entry name" value="CAP"/>
    <property type="match status" value="1"/>
</dbReference>
<dbReference type="OrthoDB" id="9783944at2"/>
<dbReference type="EMBL" id="AYSO01000018">
    <property type="protein sequence ID" value="KIE45773.1"/>
    <property type="molecule type" value="Genomic_DNA"/>
</dbReference>
<comment type="caution">
    <text evidence="4">The sequence shown here is derived from an EMBL/GenBank/DDBJ whole genome shotgun (WGS) entry which is preliminary data.</text>
</comment>
<evidence type="ECO:0000256" key="1">
    <source>
        <dbReference type="SAM" id="MobiDB-lite"/>
    </source>
</evidence>
<keyword evidence="2" id="KW-0732">Signal</keyword>
<evidence type="ECO:0000313" key="4">
    <source>
        <dbReference type="EMBL" id="KIE45773.1"/>
    </source>
</evidence>
<dbReference type="Pfam" id="PF00188">
    <property type="entry name" value="CAP"/>
    <property type="match status" value="1"/>
</dbReference>
<keyword evidence="5" id="KW-1185">Reference proteome</keyword>
<dbReference type="PANTHER" id="PTHR31157:SF1">
    <property type="entry name" value="SCP DOMAIN-CONTAINING PROTEIN"/>
    <property type="match status" value="1"/>
</dbReference>
<feature type="compositionally biased region" description="Basic and acidic residues" evidence="1">
    <location>
        <begin position="96"/>
        <end position="123"/>
    </location>
</feature>
<feature type="compositionally biased region" description="Polar residues" evidence="1">
    <location>
        <begin position="61"/>
        <end position="73"/>
    </location>
</feature>
<reference evidence="4 5" key="1">
    <citation type="journal article" date="2015" name="Infect. Genet. Evol.">
        <title>Genomic sequences of six botulinum neurotoxin-producing strains representing three clostridial species illustrate the mobility and diversity of botulinum neurotoxin genes.</title>
        <authorList>
            <person name="Smith T.J."/>
            <person name="Hill K.K."/>
            <person name="Xie G."/>
            <person name="Foley B.T."/>
            <person name="Williamson C.H."/>
            <person name="Foster J.T."/>
            <person name="Johnson S.L."/>
            <person name="Chertkov O."/>
            <person name="Teshima H."/>
            <person name="Gibbons H.S."/>
            <person name="Johnsky L.A."/>
            <person name="Karavis M.A."/>
            <person name="Smith L.A."/>
        </authorList>
    </citation>
    <scope>NUCLEOTIDE SEQUENCE [LARGE SCALE GENOMIC DNA]</scope>
    <source>
        <strain evidence="4 5">CDC 2741</strain>
    </source>
</reference>
<name>A0A0C1U2M9_9CLOT</name>
<feature type="region of interest" description="Disordered" evidence="1">
    <location>
        <begin position="40"/>
        <end position="84"/>
    </location>
</feature>
<evidence type="ECO:0000313" key="5">
    <source>
        <dbReference type="Proteomes" id="UP000031366"/>
    </source>
</evidence>
<dbReference type="SUPFAM" id="SSF55797">
    <property type="entry name" value="PR-1-like"/>
    <property type="match status" value="1"/>
</dbReference>
<feature type="compositionally biased region" description="Polar residues" evidence="1">
    <location>
        <begin position="127"/>
        <end position="149"/>
    </location>
</feature>
<protein>
    <submittedName>
        <fullName evidence="4">Cysteine-rich secretory family protein</fullName>
    </submittedName>
</protein>
<dbReference type="InterPro" id="IPR014044">
    <property type="entry name" value="CAP_dom"/>
</dbReference>
<dbReference type="InterPro" id="IPR035940">
    <property type="entry name" value="CAP_sf"/>
</dbReference>
<sequence>MLRRKNNVVVILIALATVLGGCSNAKQDTETSIKDEIQQEAKITENKTKSDDKKEVDNKTLSKQVSDNKVQSNKVEDNKKSVSEVQQYTVAVDKTVEQSKPVEDNKKVEESKKPAASPAKKETASSNKNAAKSNVKSTPKPTLKQTSKPASKPKTETTNNTVKSGNYEYLNAVEDEVLRLCNIEREKQGLAPLVMEEKLRGIARIKSAEMLENNFFDHNSPISGSPSNLMKINGYTNWTASGENIQMSQGRDKASVTASYIVGQWMSSPGHKANILNKEFKKIGVGIVFRDSDLKAYETQLFSN</sequence>
<feature type="signal peptide" evidence="2">
    <location>
        <begin position="1"/>
        <end position="25"/>
    </location>
</feature>
<dbReference type="STRING" id="29341.RSJ17_01645"/>
<organism evidence="4 5">
    <name type="scientific">Clostridium argentinense CDC 2741</name>
    <dbReference type="NCBI Taxonomy" id="1418104"/>
    <lineage>
        <taxon>Bacteria</taxon>
        <taxon>Bacillati</taxon>
        <taxon>Bacillota</taxon>
        <taxon>Clostridia</taxon>
        <taxon>Eubacteriales</taxon>
        <taxon>Clostridiaceae</taxon>
        <taxon>Clostridium</taxon>
    </lineage>
</organism>
<accession>A0A0C1U2M9</accession>